<dbReference type="SUPFAM" id="SSF49562">
    <property type="entry name" value="C2 domain (Calcium/lipid-binding domain, CaLB)"/>
    <property type="match status" value="1"/>
</dbReference>
<feature type="compositionally biased region" description="Low complexity" evidence="1">
    <location>
        <begin position="398"/>
        <end position="412"/>
    </location>
</feature>
<feature type="region of interest" description="Disordered" evidence="1">
    <location>
        <begin position="395"/>
        <end position="433"/>
    </location>
</feature>
<evidence type="ECO:0000256" key="1">
    <source>
        <dbReference type="SAM" id="MobiDB-lite"/>
    </source>
</evidence>
<evidence type="ECO:0000313" key="4">
    <source>
        <dbReference type="Proteomes" id="UP000595140"/>
    </source>
</evidence>
<dbReference type="Gene3D" id="2.60.40.150">
    <property type="entry name" value="C2 domain"/>
    <property type="match status" value="1"/>
</dbReference>
<feature type="compositionally biased region" description="Basic and acidic residues" evidence="1">
    <location>
        <begin position="331"/>
        <end position="343"/>
    </location>
</feature>
<keyword evidence="4" id="KW-1185">Reference proteome</keyword>
<reference evidence="3 4" key="1">
    <citation type="submission" date="2018-04" db="EMBL/GenBank/DDBJ databases">
        <authorList>
            <person name="Vogel A."/>
        </authorList>
    </citation>
    <scope>NUCLEOTIDE SEQUENCE [LARGE SCALE GENOMIC DNA]</scope>
</reference>
<dbReference type="EMBL" id="OOIL02000526">
    <property type="protein sequence ID" value="VFQ66172.1"/>
    <property type="molecule type" value="Genomic_DNA"/>
</dbReference>
<feature type="domain" description="C2" evidence="2">
    <location>
        <begin position="33"/>
        <end position="156"/>
    </location>
</feature>
<evidence type="ECO:0000313" key="3">
    <source>
        <dbReference type="EMBL" id="VFQ66172.1"/>
    </source>
</evidence>
<feature type="compositionally biased region" description="Polar residues" evidence="1">
    <location>
        <begin position="245"/>
        <end position="260"/>
    </location>
</feature>
<dbReference type="PROSITE" id="PS50004">
    <property type="entry name" value="C2"/>
    <property type="match status" value="1"/>
</dbReference>
<dbReference type="InterPro" id="IPR000008">
    <property type="entry name" value="C2_dom"/>
</dbReference>
<dbReference type="PANTHER" id="PTHR31208:SF2">
    <property type="entry name" value="DOMAIN-CONTAINING PROTEIN, PUTATIVE, EXPRESSED-RELATED"/>
    <property type="match status" value="1"/>
</dbReference>
<dbReference type="AlphaFoldDB" id="A0A484KVU0"/>
<dbReference type="Proteomes" id="UP000595140">
    <property type="component" value="Unassembled WGS sequence"/>
</dbReference>
<feature type="compositionally biased region" description="Low complexity" evidence="1">
    <location>
        <begin position="295"/>
        <end position="315"/>
    </location>
</feature>
<dbReference type="OrthoDB" id="270970at2759"/>
<dbReference type="PANTHER" id="PTHR31208">
    <property type="entry name" value="EXPRESSED PROTEIN"/>
    <property type="match status" value="1"/>
</dbReference>
<feature type="region of interest" description="Disordered" evidence="1">
    <location>
        <begin position="245"/>
        <end position="354"/>
    </location>
</feature>
<protein>
    <recommendedName>
        <fullName evidence="2">C2 domain-containing protein</fullName>
    </recommendedName>
</protein>
<gene>
    <name evidence="3" type="ORF">CCAM_LOCUS7948</name>
</gene>
<sequence length="433" mass="47671">MGSPQSIISPYKESSFIAEPEKKIESSRKSRGLSGGISVQREDGTANFIGVLDVYVHQARDIHNICIYHKQDVYAKLCLTSNPENALATKIINGGGQSPVFNDVLRLNVRTLECSLKCEIWMMSRVRNYMEDQLLGFALVPLSEVFIDNGKLDQEFPLSSTDLFHSPAGFVKLSFSYSGEWPEVIPIPVPPTSRMMADKALQDTHPESLPNMLEKIEFPDPKVVSENDLMVSEYFSIQSNNLESHGSDSFSADAKNQCNSELDDNAGETFPTWTVDSHHHEKHDSPSSNLSTNESPPFASLPAASSHSSATPGGSKFLNEESIQPTEEYTTVEKKSDVCEDTGRNASENLHPDTFPKPVVTVNIESEVQVVQKDIVDMYMKSMQQFTESLAKMKLPLDSDGGPTTSSGNSSSEKLETPKSSGSRVFYGSGAFF</sequence>
<dbReference type="Pfam" id="PF00168">
    <property type="entry name" value="C2"/>
    <property type="match status" value="1"/>
</dbReference>
<accession>A0A484KVU0</accession>
<name>A0A484KVU0_9ASTE</name>
<proteinExistence type="predicted"/>
<organism evidence="3 4">
    <name type="scientific">Cuscuta campestris</name>
    <dbReference type="NCBI Taxonomy" id="132261"/>
    <lineage>
        <taxon>Eukaryota</taxon>
        <taxon>Viridiplantae</taxon>
        <taxon>Streptophyta</taxon>
        <taxon>Embryophyta</taxon>
        <taxon>Tracheophyta</taxon>
        <taxon>Spermatophyta</taxon>
        <taxon>Magnoliopsida</taxon>
        <taxon>eudicotyledons</taxon>
        <taxon>Gunneridae</taxon>
        <taxon>Pentapetalae</taxon>
        <taxon>asterids</taxon>
        <taxon>lamiids</taxon>
        <taxon>Solanales</taxon>
        <taxon>Convolvulaceae</taxon>
        <taxon>Cuscuteae</taxon>
        <taxon>Cuscuta</taxon>
        <taxon>Cuscuta subgen. Grammica</taxon>
        <taxon>Cuscuta sect. Cleistogrammica</taxon>
    </lineage>
</organism>
<feature type="compositionally biased region" description="Basic and acidic residues" evidence="1">
    <location>
        <begin position="276"/>
        <end position="285"/>
    </location>
</feature>
<dbReference type="InterPro" id="IPR035892">
    <property type="entry name" value="C2_domain_sf"/>
</dbReference>
<dbReference type="SMART" id="SM00239">
    <property type="entry name" value="C2"/>
    <property type="match status" value="1"/>
</dbReference>
<evidence type="ECO:0000259" key="2">
    <source>
        <dbReference type="PROSITE" id="PS50004"/>
    </source>
</evidence>